<dbReference type="InterPro" id="IPR023346">
    <property type="entry name" value="Lysozyme-like_dom_sf"/>
</dbReference>
<name>A0A7C2MDF5_9FLAO</name>
<dbReference type="SUPFAM" id="SSF53955">
    <property type="entry name" value="Lysozyme-like"/>
    <property type="match status" value="1"/>
</dbReference>
<dbReference type="EMBL" id="DSEE01000182">
    <property type="protein sequence ID" value="HER40062.1"/>
    <property type="molecule type" value="Genomic_DNA"/>
</dbReference>
<evidence type="ECO:0000313" key="1">
    <source>
        <dbReference type="EMBL" id="HER40062.1"/>
    </source>
</evidence>
<comment type="caution">
    <text evidence="1">The sequence shown here is derived from an EMBL/GenBank/DDBJ whole genome shotgun (WGS) entry which is preliminary data.</text>
</comment>
<protein>
    <submittedName>
        <fullName evidence="1">Peptidoglycan-binding protein LysM</fullName>
    </submittedName>
</protein>
<proteinExistence type="predicted"/>
<organism evidence="1">
    <name type="scientific">Salinimicrobium catena</name>
    <dbReference type="NCBI Taxonomy" id="390640"/>
    <lineage>
        <taxon>Bacteria</taxon>
        <taxon>Pseudomonadati</taxon>
        <taxon>Bacteroidota</taxon>
        <taxon>Flavobacteriia</taxon>
        <taxon>Flavobacteriales</taxon>
        <taxon>Flavobacteriaceae</taxon>
        <taxon>Salinimicrobium</taxon>
    </lineage>
</organism>
<dbReference type="Proteomes" id="UP000885753">
    <property type="component" value="Unassembled WGS sequence"/>
</dbReference>
<reference evidence="1" key="1">
    <citation type="journal article" date="2020" name="mSystems">
        <title>Genome- and Community-Level Interaction Insights into Carbon Utilization and Element Cycling Functions of Hydrothermarchaeota in Hydrothermal Sediment.</title>
        <authorList>
            <person name="Zhou Z."/>
            <person name="Liu Y."/>
            <person name="Xu W."/>
            <person name="Pan J."/>
            <person name="Luo Z.H."/>
            <person name="Li M."/>
        </authorList>
    </citation>
    <scope>NUCLEOTIDE SEQUENCE [LARGE SCALE GENOMIC DNA]</scope>
    <source>
        <strain evidence="1">SpSt-1235</strain>
    </source>
</reference>
<dbReference type="AlphaFoldDB" id="A0A7C2MDF5"/>
<sequence length="224" mass="25108">MKKKIAKFSVLPVLGASIFFYSFSTKKALEVEERLAAEFSTTNEIFDYTVPEAPQIPIFDPATRNYPELGRSYLAFKEALGFKESGGDYKIINEFGYMGKYQFGKGTLRLIGIRDINLFLERPDLQEAAFYANASRNKWILRRDIARFQDKVINGIKITESGILAAAHLAGPGNVKKYLRSGGANGFNDGFGTSIKYYFKRFAGYDTSFVVPDRKAKVKTPSAV</sequence>
<gene>
    <name evidence="1" type="ORF">ENO10_02465</name>
</gene>
<accession>A0A7C2MDF5</accession>